<proteinExistence type="predicted"/>
<dbReference type="GO" id="GO:0015276">
    <property type="term" value="F:ligand-gated monoatomic ion channel activity"/>
    <property type="evidence" value="ECO:0007669"/>
    <property type="project" value="InterPro"/>
</dbReference>
<reference evidence="14 15" key="1">
    <citation type="submission" date="2024-05" db="EMBL/GenBank/DDBJ databases">
        <authorList>
            <person name="Wallberg A."/>
        </authorList>
    </citation>
    <scope>NUCLEOTIDE SEQUENCE [LARGE SCALE GENOMIC DNA]</scope>
</reference>
<dbReference type="GO" id="GO:0005886">
    <property type="term" value="C:plasma membrane"/>
    <property type="evidence" value="ECO:0007669"/>
    <property type="project" value="UniProtKB-SubCell"/>
</dbReference>
<keyword evidence="7 12" id="KW-0472">Membrane</keyword>
<keyword evidence="6" id="KW-0406">Ion transport</keyword>
<evidence type="ECO:0000256" key="2">
    <source>
        <dbReference type="ARBA" id="ARBA00022448"/>
    </source>
</evidence>
<feature type="transmembrane region" description="Helical" evidence="12">
    <location>
        <begin position="96"/>
        <end position="115"/>
    </location>
</feature>
<keyword evidence="15" id="KW-1185">Reference proteome</keyword>
<dbReference type="EMBL" id="CAXKWB010014189">
    <property type="protein sequence ID" value="CAL4109985.1"/>
    <property type="molecule type" value="Genomic_DNA"/>
</dbReference>
<feature type="domain" description="Ionotropic glutamate receptor L-glutamate and glycine-binding" evidence="13">
    <location>
        <begin position="2"/>
        <end position="75"/>
    </location>
</feature>
<comment type="subcellular location">
    <subcellularLocation>
        <location evidence="1">Cell membrane</location>
        <topology evidence="1">Multi-pass membrane protein</topology>
    </subcellularLocation>
</comment>
<keyword evidence="8" id="KW-0675">Receptor</keyword>
<dbReference type="InterPro" id="IPR019594">
    <property type="entry name" value="Glu/Gly-bd"/>
</dbReference>
<evidence type="ECO:0000256" key="11">
    <source>
        <dbReference type="ARBA" id="ARBA00023303"/>
    </source>
</evidence>
<keyword evidence="2" id="KW-0813">Transport</keyword>
<keyword evidence="9" id="KW-0325">Glycoprotein</keyword>
<keyword evidence="10" id="KW-1071">Ligand-gated ion channel</keyword>
<feature type="non-terminal residue" evidence="14">
    <location>
        <position position="1"/>
    </location>
</feature>
<dbReference type="PANTHER" id="PTHR42643:SF24">
    <property type="entry name" value="IONOTROPIC RECEPTOR 60A"/>
    <property type="match status" value="1"/>
</dbReference>
<evidence type="ECO:0000256" key="9">
    <source>
        <dbReference type="ARBA" id="ARBA00023180"/>
    </source>
</evidence>
<dbReference type="AlphaFoldDB" id="A0AAV2R059"/>
<gene>
    <name evidence="14" type="ORF">MNOR_LOCUS19251</name>
</gene>
<dbReference type="Gene3D" id="3.40.190.10">
    <property type="entry name" value="Periplasmic binding protein-like II"/>
    <property type="match status" value="1"/>
</dbReference>
<evidence type="ECO:0000313" key="15">
    <source>
        <dbReference type="Proteomes" id="UP001497623"/>
    </source>
</evidence>
<keyword evidence="5 12" id="KW-1133">Transmembrane helix</keyword>
<evidence type="ECO:0000313" key="14">
    <source>
        <dbReference type="EMBL" id="CAL4109985.1"/>
    </source>
</evidence>
<evidence type="ECO:0000256" key="12">
    <source>
        <dbReference type="SAM" id="Phobius"/>
    </source>
</evidence>
<evidence type="ECO:0000256" key="3">
    <source>
        <dbReference type="ARBA" id="ARBA00022475"/>
    </source>
</evidence>
<evidence type="ECO:0000256" key="5">
    <source>
        <dbReference type="ARBA" id="ARBA00022989"/>
    </source>
</evidence>
<comment type="caution">
    <text evidence="14">The sequence shown here is derived from an EMBL/GenBank/DDBJ whole genome shotgun (WGS) entry which is preliminary data.</text>
</comment>
<protein>
    <recommendedName>
        <fullName evidence="13">Ionotropic glutamate receptor L-glutamate and glycine-binding domain-containing protein</fullName>
    </recommendedName>
</protein>
<keyword evidence="4 12" id="KW-0812">Transmembrane</keyword>
<keyword evidence="11" id="KW-0407">Ion channel</keyword>
<name>A0AAV2R059_MEGNR</name>
<evidence type="ECO:0000256" key="6">
    <source>
        <dbReference type="ARBA" id="ARBA00023065"/>
    </source>
</evidence>
<evidence type="ECO:0000256" key="8">
    <source>
        <dbReference type="ARBA" id="ARBA00023170"/>
    </source>
</evidence>
<dbReference type="Pfam" id="PF10613">
    <property type="entry name" value="Lig_chan-Glu_bd"/>
    <property type="match status" value="1"/>
</dbReference>
<evidence type="ECO:0000256" key="1">
    <source>
        <dbReference type="ARBA" id="ARBA00004651"/>
    </source>
</evidence>
<evidence type="ECO:0000256" key="10">
    <source>
        <dbReference type="ARBA" id="ARBA00023286"/>
    </source>
</evidence>
<dbReference type="SUPFAM" id="SSF53850">
    <property type="entry name" value="Periplasmic binding protein-like II"/>
    <property type="match status" value="1"/>
</dbReference>
<sequence>NILDSVGAWLNFTNTFTHLSSDEKWGSLENGSWNGMLGDVYRGEKDLAINYFTITDERAQDFDFSVSYYNEGFGFIGLIPVPLPPAMSLLFPFSPVLWMSLMAMIAVACMSFHVLQLQYDRSRSISESIIAVSQ</sequence>
<evidence type="ECO:0000259" key="13">
    <source>
        <dbReference type="Pfam" id="PF10613"/>
    </source>
</evidence>
<dbReference type="Proteomes" id="UP001497623">
    <property type="component" value="Unassembled WGS sequence"/>
</dbReference>
<evidence type="ECO:0000256" key="4">
    <source>
        <dbReference type="ARBA" id="ARBA00022692"/>
    </source>
</evidence>
<keyword evidence="3" id="KW-1003">Cell membrane</keyword>
<evidence type="ECO:0000256" key="7">
    <source>
        <dbReference type="ARBA" id="ARBA00023136"/>
    </source>
</evidence>
<dbReference type="PANTHER" id="PTHR42643">
    <property type="entry name" value="IONOTROPIC RECEPTOR 20A-RELATED"/>
    <property type="match status" value="1"/>
</dbReference>
<dbReference type="InterPro" id="IPR052192">
    <property type="entry name" value="Insect_Ionotropic_Sensory_Rcpt"/>
</dbReference>
<accession>A0AAV2R059</accession>
<feature type="non-terminal residue" evidence="14">
    <location>
        <position position="134"/>
    </location>
</feature>
<organism evidence="14 15">
    <name type="scientific">Meganyctiphanes norvegica</name>
    <name type="common">Northern krill</name>
    <name type="synonym">Thysanopoda norvegica</name>
    <dbReference type="NCBI Taxonomy" id="48144"/>
    <lineage>
        <taxon>Eukaryota</taxon>
        <taxon>Metazoa</taxon>
        <taxon>Ecdysozoa</taxon>
        <taxon>Arthropoda</taxon>
        <taxon>Crustacea</taxon>
        <taxon>Multicrustacea</taxon>
        <taxon>Malacostraca</taxon>
        <taxon>Eumalacostraca</taxon>
        <taxon>Eucarida</taxon>
        <taxon>Euphausiacea</taxon>
        <taxon>Euphausiidae</taxon>
        <taxon>Meganyctiphanes</taxon>
    </lineage>
</organism>